<accession>A0A9P8ZU03</accession>
<gene>
    <name evidence="3" type="ORF">BKA67DRAFT_576023</name>
</gene>
<dbReference type="RefSeq" id="XP_045955353.1">
    <property type="nucleotide sequence ID" value="XM_046103540.1"/>
</dbReference>
<reference evidence="3" key="1">
    <citation type="journal article" date="2021" name="Nat. Commun.">
        <title>Genetic determinants of endophytism in the Arabidopsis root mycobiome.</title>
        <authorList>
            <person name="Mesny F."/>
            <person name="Miyauchi S."/>
            <person name="Thiergart T."/>
            <person name="Pickel B."/>
            <person name="Atanasova L."/>
            <person name="Karlsson M."/>
            <person name="Huettel B."/>
            <person name="Barry K.W."/>
            <person name="Haridas S."/>
            <person name="Chen C."/>
            <person name="Bauer D."/>
            <person name="Andreopoulos W."/>
            <person name="Pangilinan J."/>
            <person name="LaButti K."/>
            <person name="Riley R."/>
            <person name="Lipzen A."/>
            <person name="Clum A."/>
            <person name="Drula E."/>
            <person name="Henrissat B."/>
            <person name="Kohler A."/>
            <person name="Grigoriev I.V."/>
            <person name="Martin F.M."/>
            <person name="Hacquard S."/>
        </authorList>
    </citation>
    <scope>NUCLEOTIDE SEQUENCE</scope>
    <source>
        <strain evidence="3">MPI-SDFR-AT-0073</strain>
    </source>
</reference>
<dbReference type="GeneID" id="70132432"/>
<feature type="domain" description="WSC" evidence="2">
    <location>
        <begin position="223"/>
        <end position="315"/>
    </location>
</feature>
<evidence type="ECO:0000313" key="3">
    <source>
        <dbReference type="EMBL" id="KAH6648846.1"/>
    </source>
</evidence>
<dbReference type="InterPro" id="IPR002889">
    <property type="entry name" value="WSC_carb-bd"/>
</dbReference>
<evidence type="ECO:0000256" key="1">
    <source>
        <dbReference type="SAM" id="MobiDB-lite"/>
    </source>
</evidence>
<evidence type="ECO:0000313" key="4">
    <source>
        <dbReference type="Proteomes" id="UP000758603"/>
    </source>
</evidence>
<evidence type="ECO:0000259" key="2">
    <source>
        <dbReference type="PROSITE" id="PS51212"/>
    </source>
</evidence>
<feature type="domain" description="WSC" evidence="2">
    <location>
        <begin position="111"/>
        <end position="208"/>
    </location>
</feature>
<feature type="region of interest" description="Disordered" evidence="1">
    <location>
        <begin position="79"/>
        <end position="102"/>
    </location>
</feature>
<organism evidence="3 4">
    <name type="scientific">Truncatella angustata</name>
    <dbReference type="NCBI Taxonomy" id="152316"/>
    <lineage>
        <taxon>Eukaryota</taxon>
        <taxon>Fungi</taxon>
        <taxon>Dikarya</taxon>
        <taxon>Ascomycota</taxon>
        <taxon>Pezizomycotina</taxon>
        <taxon>Sordariomycetes</taxon>
        <taxon>Xylariomycetidae</taxon>
        <taxon>Amphisphaeriales</taxon>
        <taxon>Sporocadaceae</taxon>
        <taxon>Truncatella</taxon>
    </lineage>
</organism>
<dbReference type="EMBL" id="JAGPXC010000007">
    <property type="protein sequence ID" value="KAH6648846.1"/>
    <property type="molecule type" value="Genomic_DNA"/>
</dbReference>
<protein>
    <submittedName>
        <fullName evidence="3">WSC domain-containing protein</fullName>
    </submittedName>
</protein>
<dbReference type="OrthoDB" id="74764at2759"/>
<dbReference type="PROSITE" id="PS51212">
    <property type="entry name" value="WSC"/>
    <property type="match status" value="3"/>
</dbReference>
<proteinExistence type="predicted"/>
<dbReference type="AlphaFoldDB" id="A0A9P8ZU03"/>
<dbReference type="PANTHER" id="PTHR43662">
    <property type="match status" value="1"/>
</dbReference>
<keyword evidence="4" id="KW-1185">Reference proteome</keyword>
<feature type="compositionally biased region" description="Polar residues" evidence="1">
    <location>
        <begin position="89"/>
        <end position="100"/>
    </location>
</feature>
<feature type="domain" description="WSC" evidence="2">
    <location>
        <begin position="333"/>
        <end position="428"/>
    </location>
</feature>
<sequence length="428" mass="44530">MNGWNTATLASAVTQCVNNDNINGQISLCPPLARSQTPYASTNCPERPALINEPVHGLIAKLPGCNNITSGPARAPPGVCATQPAMNPRPQSSGQTTTSPAVGDKLSASSPWAYAGCAAEGSSQRTLTGYSFSANNMTIDYCTATCKTKGYPIAGLEYSRECYCASALSTGTSFTNSDTCASTSKMICAGNATQWCGGPSLLTIWKDTSISATQPTTSPAKGTVVYNGCYSEVSGRLLNKDSYANATVSVDQCAAYCQAGNYAYIGVEYGGECYCGNTAPPTSQAAADSTCNMPCKGSVAQVCGGSGRVSVYNNTLYAPTRNVANVTVNGNVAYNYVACYKEGTSGRALDKGASTSSPQMSVETCASFCAGKGYKYMGVEYGQECYCNNDGLINGAVKADEADCVTTCRGNNTEWCGGTSRINIYTRP</sequence>
<dbReference type="SMART" id="SM00321">
    <property type="entry name" value="WSC"/>
    <property type="match status" value="3"/>
</dbReference>
<name>A0A9P8ZU03_9PEZI</name>
<dbReference type="PANTHER" id="PTHR43662:SF3">
    <property type="entry name" value="DOMAIN PROTEIN, PUTATIVE (AFU_ORTHOLOGUE AFUA_6G11970)-RELATED"/>
    <property type="match status" value="1"/>
</dbReference>
<dbReference type="Proteomes" id="UP000758603">
    <property type="component" value="Unassembled WGS sequence"/>
</dbReference>
<dbReference type="Pfam" id="PF01822">
    <property type="entry name" value="WSC"/>
    <property type="match status" value="3"/>
</dbReference>
<comment type="caution">
    <text evidence="3">The sequence shown here is derived from an EMBL/GenBank/DDBJ whole genome shotgun (WGS) entry which is preliminary data.</text>
</comment>